<dbReference type="EMBL" id="JAWWNJ010000057">
    <property type="protein sequence ID" value="KAK7014424.1"/>
    <property type="molecule type" value="Genomic_DNA"/>
</dbReference>
<comment type="caution">
    <text evidence="1">The sequence shown here is derived from an EMBL/GenBank/DDBJ whole genome shotgun (WGS) entry which is preliminary data.</text>
</comment>
<dbReference type="Proteomes" id="UP001362999">
    <property type="component" value="Unassembled WGS sequence"/>
</dbReference>
<evidence type="ECO:0000313" key="1">
    <source>
        <dbReference type="EMBL" id="KAK7014424.1"/>
    </source>
</evidence>
<keyword evidence="2" id="KW-1185">Reference proteome</keyword>
<accession>A0AAW0AMW5</accession>
<organism evidence="1 2">
    <name type="scientific">Favolaschia claudopus</name>
    <dbReference type="NCBI Taxonomy" id="2862362"/>
    <lineage>
        <taxon>Eukaryota</taxon>
        <taxon>Fungi</taxon>
        <taxon>Dikarya</taxon>
        <taxon>Basidiomycota</taxon>
        <taxon>Agaricomycotina</taxon>
        <taxon>Agaricomycetes</taxon>
        <taxon>Agaricomycetidae</taxon>
        <taxon>Agaricales</taxon>
        <taxon>Marasmiineae</taxon>
        <taxon>Mycenaceae</taxon>
        <taxon>Favolaschia</taxon>
    </lineage>
</organism>
<protein>
    <submittedName>
        <fullName evidence="1">Uncharacterized protein</fullName>
    </submittedName>
</protein>
<reference evidence="1 2" key="1">
    <citation type="journal article" date="2024" name="J Genomics">
        <title>Draft genome sequencing and assembly of Favolaschia claudopus CIRM-BRFM 2984 isolated from oak limbs.</title>
        <authorList>
            <person name="Navarro D."/>
            <person name="Drula E."/>
            <person name="Chaduli D."/>
            <person name="Cazenave R."/>
            <person name="Ahrendt S."/>
            <person name="Wang J."/>
            <person name="Lipzen A."/>
            <person name="Daum C."/>
            <person name="Barry K."/>
            <person name="Grigoriev I.V."/>
            <person name="Favel A."/>
            <person name="Rosso M.N."/>
            <person name="Martin F."/>
        </authorList>
    </citation>
    <scope>NUCLEOTIDE SEQUENCE [LARGE SCALE GENOMIC DNA]</scope>
    <source>
        <strain evidence="1 2">CIRM-BRFM 2984</strain>
    </source>
</reference>
<evidence type="ECO:0000313" key="2">
    <source>
        <dbReference type="Proteomes" id="UP001362999"/>
    </source>
</evidence>
<name>A0AAW0AMW5_9AGAR</name>
<sequence length="486" mass="53508">MPLPRRPHSSLHPPAVAQRLRKTRRPRHSINAILPTSSSSITSRWEDVEVLFALDALHTRTGSQVYCRDTPYVQRKEPDCLDSSAPCSDVLGNTKTTLGHGMRAGFLSTQYEFSTTYRYPRPHPRHACSSPSSLIHLLLRSHPRPSSTTPSAVVSLKRAYDLGVSSLLVCPSSSSLFVRRRHRRRTPLGLFRRDLCRSPTPPPTRITGRHPLLHCTKLELSHPCARPLAASPIHLVLESRAQTYLSLGRGPSSGNSASMRASFSRISVAHPGYLEMYSKGEAQSSDENSASTSAFSLCARARHASLLRVLMWTTFPQHVSCCGRVGYIPSRRFGRHWSSWAYAHPGRFPADFPLLALAVDSRLLSLLLVSHSRRPAAVPPASFSTVRARSPLAGGVDAPPSTSELWLLSYSSPTSAGQHAGPPSNLLITLSSMSPWVGGACVRTPHAAHTRTSTPWMRSYSLWRCRRWRLGCPNGDISQSAVCETK</sequence>
<gene>
    <name evidence="1" type="ORF">R3P38DRAFT_3206199</name>
</gene>
<proteinExistence type="predicted"/>
<dbReference type="AlphaFoldDB" id="A0AAW0AMW5"/>